<feature type="compositionally biased region" description="Polar residues" evidence="1">
    <location>
        <begin position="367"/>
        <end position="380"/>
    </location>
</feature>
<evidence type="ECO:0000313" key="3">
    <source>
        <dbReference type="Proteomes" id="UP000722485"/>
    </source>
</evidence>
<feature type="compositionally biased region" description="Acidic residues" evidence="1">
    <location>
        <begin position="291"/>
        <end position="306"/>
    </location>
</feature>
<comment type="caution">
    <text evidence="2">The sequence shown here is derived from an EMBL/GenBank/DDBJ whole genome shotgun (WGS) entry which is preliminary data.</text>
</comment>
<dbReference type="AlphaFoldDB" id="A0A9P5HJM4"/>
<dbReference type="Proteomes" id="UP000722485">
    <property type="component" value="Unassembled WGS sequence"/>
</dbReference>
<sequence>MSVLVRAQARIDEVFVRGNNHFYGQIDGNAPCFFCLLQKHRNFGLICCHGSLDTRCVTCEDSAQKCGANFLSRQRVRDLGIPGSKYTPPTARGRWRMVRAIKAAVSAWRSLQALVEDPSRSSRSSNTATAVFGLQETASLRELKVLEIQLVCGIISSNDHDDISARIEAAQPLYQRDDSVIKTLLNTLEALDVAEDTKFIGVHEGDLESFSVNMSTKLLDALETYKTNPAPRCPVTYAGIPPVRRGAVVDDKATASVAIPRLPVTAPQTSQVRPSSTRKAPPRRGRKVVEVVDDDDDGDGDYDELGEGGVPLYGDAAAQPKSKAEVMLSPPSTWGCVRRRGRTRLPPPPLGPPLHISLRPISATEPFTTSSFKVKSSPATQPADGSGKRRKIRASSISYIDEDSGAPSRRLRPLP</sequence>
<reference evidence="2" key="1">
    <citation type="submission" date="2020-03" db="EMBL/GenBank/DDBJ databases">
        <title>Draft Genome Sequence of Cylindrodendrum hubeiense.</title>
        <authorList>
            <person name="Buettner E."/>
            <person name="Kellner H."/>
        </authorList>
    </citation>
    <scope>NUCLEOTIDE SEQUENCE</scope>
    <source>
        <strain evidence="2">IHI 201604</strain>
    </source>
</reference>
<evidence type="ECO:0000313" key="2">
    <source>
        <dbReference type="EMBL" id="KAF7552659.1"/>
    </source>
</evidence>
<dbReference type="EMBL" id="JAANBB010000057">
    <property type="protein sequence ID" value="KAF7552659.1"/>
    <property type="molecule type" value="Genomic_DNA"/>
</dbReference>
<proteinExistence type="predicted"/>
<accession>A0A9P5HJM4</accession>
<protein>
    <submittedName>
        <fullName evidence="2">Uncharacterized protein</fullName>
    </submittedName>
</protein>
<keyword evidence="3" id="KW-1185">Reference proteome</keyword>
<name>A0A9P5HJM4_9HYPO</name>
<feature type="compositionally biased region" description="Polar residues" evidence="1">
    <location>
        <begin position="266"/>
        <end position="278"/>
    </location>
</feature>
<gene>
    <name evidence="2" type="ORF">G7Z17_g4150</name>
</gene>
<organism evidence="2 3">
    <name type="scientific">Cylindrodendrum hubeiense</name>
    <dbReference type="NCBI Taxonomy" id="595255"/>
    <lineage>
        <taxon>Eukaryota</taxon>
        <taxon>Fungi</taxon>
        <taxon>Dikarya</taxon>
        <taxon>Ascomycota</taxon>
        <taxon>Pezizomycotina</taxon>
        <taxon>Sordariomycetes</taxon>
        <taxon>Hypocreomycetidae</taxon>
        <taxon>Hypocreales</taxon>
        <taxon>Nectriaceae</taxon>
        <taxon>Cylindrodendrum</taxon>
    </lineage>
</organism>
<evidence type="ECO:0000256" key="1">
    <source>
        <dbReference type="SAM" id="MobiDB-lite"/>
    </source>
</evidence>
<feature type="region of interest" description="Disordered" evidence="1">
    <location>
        <begin position="367"/>
        <end position="415"/>
    </location>
</feature>
<dbReference type="OrthoDB" id="10623096at2759"/>
<feature type="region of interest" description="Disordered" evidence="1">
    <location>
        <begin position="264"/>
        <end position="315"/>
    </location>
</feature>